<dbReference type="AlphaFoldDB" id="A0A2G8KI83"/>
<proteinExistence type="predicted"/>
<protein>
    <submittedName>
        <fullName evidence="1">Uncharacterized protein</fullName>
    </submittedName>
</protein>
<gene>
    <name evidence="1" type="ORF">BSL78_15459</name>
</gene>
<evidence type="ECO:0000313" key="1">
    <source>
        <dbReference type="EMBL" id="PIK47685.1"/>
    </source>
</evidence>
<reference evidence="1 2" key="1">
    <citation type="journal article" date="2017" name="PLoS Biol.">
        <title>The sea cucumber genome provides insights into morphological evolution and visceral regeneration.</title>
        <authorList>
            <person name="Zhang X."/>
            <person name="Sun L."/>
            <person name="Yuan J."/>
            <person name="Sun Y."/>
            <person name="Gao Y."/>
            <person name="Zhang L."/>
            <person name="Li S."/>
            <person name="Dai H."/>
            <person name="Hamel J.F."/>
            <person name="Liu C."/>
            <person name="Yu Y."/>
            <person name="Liu S."/>
            <person name="Lin W."/>
            <person name="Guo K."/>
            <person name="Jin S."/>
            <person name="Xu P."/>
            <person name="Storey K.B."/>
            <person name="Huan P."/>
            <person name="Zhang T."/>
            <person name="Zhou Y."/>
            <person name="Zhang J."/>
            <person name="Lin C."/>
            <person name="Li X."/>
            <person name="Xing L."/>
            <person name="Huo D."/>
            <person name="Sun M."/>
            <person name="Wang L."/>
            <person name="Mercier A."/>
            <person name="Li F."/>
            <person name="Yang H."/>
            <person name="Xiang J."/>
        </authorList>
    </citation>
    <scope>NUCLEOTIDE SEQUENCE [LARGE SCALE GENOMIC DNA]</scope>
    <source>
        <strain evidence="1">Shaxun</strain>
        <tissue evidence="1">Muscle</tissue>
    </source>
</reference>
<accession>A0A2G8KI83</accession>
<name>A0A2G8KI83_STIJA</name>
<keyword evidence="2" id="KW-1185">Reference proteome</keyword>
<comment type="caution">
    <text evidence="1">The sequence shown here is derived from an EMBL/GenBank/DDBJ whole genome shotgun (WGS) entry which is preliminary data.</text>
</comment>
<evidence type="ECO:0000313" key="2">
    <source>
        <dbReference type="Proteomes" id="UP000230750"/>
    </source>
</evidence>
<sequence>MYFVAVLSAWVSILSIISVSFVYGGNLLPRLNQQQITAFQNALENGMVASIIDELNQGDGLIFQDNPNFEPIFTLTPAQRAILDLCYSPRSTSYGSTQITRKKRAPPGANENLACPGDVGSVDYVLNDDGDPVMTVVNTPSAEDCVGSCGTGGTGGMCRLDDFFVFLIGFIMIDGKRELEITRANIKHCTCVA</sequence>
<organism evidence="1 2">
    <name type="scientific">Stichopus japonicus</name>
    <name type="common">Sea cucumber</name>
    <dbReference type="NCBI Taxonomy" id="307972"/>
    <lineage>
        <taxon>Eukaryota</taxon>
        <taxon>Metazoa</taxon>
        <taxon>Echinodermata</taxon>
        <taxon>Eleutherozoa</taxon>
        <taxon>Echinozoa</taxon>
        <taxon>Holothuroidea</taxon>
        <taxon>Aspidochirotacea</taxon>
        <taxon>Aspidochirotida</taxon>
        <taxon>Stichopodidae</taxon>
        <taxon>Apostichopus</taxon>
    </lineage>
</organism>
<dbReference type="EMBL" id="MRZV01000565">
    <property type="protein sequence ID" value="PIK47685.1"/>
    <property type="molecule type" value="Genomic_DNA"/>
</dbReference>
<dbReference type="Proteomes" id="UP000230750">
    <property type="component" value="Unassembled WGS sequence"/>
</dbReference>